<dbReference type="Proteomes" id="UP000198855">
    <property type="component" value="Unassembled WGS sequence"/>
</dbReference>
<evidence type="ECO:0000259" key="2">
    <source>
        <dbReference type="Pfam" id="PF04892"/>
    </source>
</evidence>
<evidence type="ECO:0000313" key="4">
    <source>
        <dbReference type="Proteomes" id="UP000198855"/>
    </source>
</evidence>
<evidence type="ECO:0000256" key="1">
    <source>
        <dbReference type="SAM" id="Phobius"/>
    </source>
</evidence>
<dbReference type="OrthoDB" id="291892at2"/>
<reference evidence="4" key="1">
    <citation type="submission" date="2016-10" db="EMBL/GenBank/DDBJ databases">
        <authorList>
            <person name="Varghese N."/>
            <person name="Submissions S."/>
        </authorList>
    </citation>
    <scope>NUCLEOTIDE SEQUENCE [LARGE SCALE GENOMIC DNA]</scope>
    <source>
        <strain evidence="4">CGMCC 1.10784</strain>
    </source>
</reference>
<keyword evidence="1" id="KW-0812">Transmembrane</keyword>
<dbReference type="EMBL" id="FOMT01000001">
    <property type="protein sequence ID" value="SFD61334.1"/>
    <property type="molecule type" value="Genomic_DNA"/>
</dbReference>
<dbReference type="NCBIfam" id="NF037970">
    <property type="entry name" value="vanZ_1"/>
    <property type="match status" value="1"/>
</dbReference>
<dbReference type="Pfam" id="PF04892">
    <property type="entry name" value="VanZ"/>
    <property type="match status" value="1"/>
</dbReference>
<feature type="transmembrane region" description="Helical" evidence="1">
    <location>
        <begin position="76"/>
        <end position="92"/>
    </location>
</feature>
<gene>
    <name evidence="3" type="ORF">SAMN05216378_0653</name>
</gene>
<keyword evidence="4" id="KW-1185">Reference proteome</keyword>
<proteinExistence type="predicted"/>
<dbReference type="STRING" id="1045775.SAMN05216378_0653"/>
<evidence type="ECO:0000313" key="3">
    <source>
        <dbReference type="EMBL" id="SFD61334.1"/>
    </source>
</evidence>
<protein>
    <submittedName>
        <fullName evidence="3">VanZ like family protein</fullName>
    </submittedName>
</protein>
<feature type="transmembrane region" description="Helical" evidence="1">
    <location>
        <begin position="12"/>
        <end position="30"/>
    </location>
</feature>
<feature type="domain" description="VanZ-like" evidence="2">
    <location>
        <begin position="15"/>
        <end position="125"/>
    </location>
</feature>
<keyword evidence="1" id="KW-1133">Transmembrane helix</keyword>
<name>A0A1I1TS40_9BACL</name>
<keyword evidence="1" id="KW-0472">Membrane</keyword>
<dbReference type="AlphaFoldDB" id="A0A1I1TS40"/>
<dbReference type="PANTHER" id="PTHR28008">
    <property type="entry name" value="DOMAIN PROTEIN, PUTATIVE (AFU_ORTHOLOGUE AFUA_3G10980)-RELATED"/>
    <property type="match status" value="1"/>
</dbReference>
<organism evidence="3 4">
    <name type="scientific">Paenibacillus catalpae</name>
    <dbReference type="NCBI Taxonomy" id="1045775"/>
    <lineage>
        <taxon>Bacteria</taxon>
        <taxon>Bacillati</taxon>
        <taxon>Bacillota</taxon>
        <taxon>Bacilli</taxon>
        <taxon>Bacillales</taxon>
        <taxon>Paenibacillaceae</taxon>
        <taxon>Paenibacillus</taxon>
    </lineage>
</organism>
<feature type="transmembrane region" description="Helical" evidence="1">
    <location>
        <begin position="112"/>
        <end position="129"/>
    </location>
</feature>
<dbReference type="RefSeq" id="WP_091180930.1">
    <property type="nucleotide sequence ID" value="NZ_FOMT01000001.1"/>
</dbReference>
<feature type="transmembrane region" description="Helical" evidence="1">
    <location>
        <begin position="50"/>
        <end position="69"/>
    </location>
</feature>
<dbReference type="PANTHER" id="PTHR28008:SF1">
    <property type="entry name" value="DOMAIN PROTEIN, PUTATIVE (AFU_ORTHOLOGUE AFUA_3G10980)-RELATED"/>
    <property type="match status" value="1"/>
</dbReference>
<dbReference type="InterPro" id="IPR006976">
    <property type="entry name" value="VanZ-like"/>
</dbReference>
<accession>A0A1I1TS40</accession>
<sequence length="138" mass="15775">MNQTNRRRILRFVPAAVWMAVIFGFSSRTGDEMNTMLPFFQKFLPNMASFDWGHFLAYFLLAAALDYGIGAKGDRILYKLMIIIACGVYGVTDEFHQSFVGGRMTDPMDIRNDMIGAAIWVILVSFPILKKRWRKVAP</sequence>